<sequence length="64" mass="7492">MQNKFPSEERQKAKGGINNQFLITGCRITCWDKEVGSEGDERRRGKINQKCGDLNPYRERFSDR</sequence>
<evidence type="ECO:0000313" key="1">
    <source>
        <dbReference type="EMBL" id="KAB0241545.1"/>
    </source>
</evidence>
<dbReference type="PROSITE" id="PS51257">
    <property type="entry name" value="PROKAR_LIPOPROTEIN"/>
    <property type="match status" value="1"/>
</dbReference>
<gene>
    <name evidence="1" type="ORF">EZJ55_14185</name>
</gene>
<accession>A0A5J5LVX1</accession>
<comment type="caution">
    <text evidence="1">The sequence shown here is derived from an EMBL/GenBank/DDBJ whole genome shotgun (WGS) entry which is preliminary data.</text>
</comment>
<dbReference type="Proteomes" id="UP000325636">
    <property type="component" value="Unassembled WGS sequence"/>
</dbReference>
<dbReference type="AlphaFoldDB" id="A0A5J5LVX1"/>
<proteinExistence type="predicted"/>
<name>A0A5J5LVX1_MICAE</name>
<organism evidence="1 2">
    <name type="scientific">Microcystis aeruginosa EAWAG127a</name>
    <dbReference type="NCBI Taxonomy" id="2529855"/>
    <lineage>
        <taxon>Bacteria</taxon>
        <taxon>Bacillati</taxon>
        <taxon>Cyanobacteriota</taxon>
        <taxon>Cyanophyceae</taxon>
        <taxon>Oscillatoriophycideae</taxon>
        <taxon>Chroococcales</taxon>
        <taxon>Microcystaceae</taxon>
        <taxon>Microcystis</taxon>
    </lineage>
</organism>
<protein>
    <submittedName>
        <fullName evidence="1">Uncharacterized protein</fullName>
    </submittedName>
</protein>
<reference evidence="2" key="1">
    <citation type="submission" date="2019-04" db="EMBL/GenBank/DDBJ databases">
        <title>Microviridin 1777: A Toxic Chymotrypsin Inhibitor Discovered by a Metabologenomic Approach.</title>
        <authorList>
            <person name="Sieber S."/>
            <person name="Grendelmeier S.M."/>
            <person name="Harris L.A."/>
            <person name="Mitchell D.A."/>
            <person name="Gademann K."/>
        </authorList>
    </citation>
    <scope>NUCLEOTIDE SEQUENCE [LARGE SCALE GENOMIC DNA]</scope>
    <source>
        <strain evidence="2">EAWAG127a</strain>
    </source>
</reference>
<dbReference type="EMBL" id="SRLN01000012">
    <property type="protein sequence ID" value="KAB0241545.1"/>
    <property type="molecule type" value="Genomic_DNA"/>
</dbReference>
<evidence type="ECO:0000313" key="2">
    <source>
        <dbReference type="Proteomes" id="UP000325636"/>
    </source>
</evidence>